<dbReference type="RefSeq" id="WP_119831825.1">
    <property type="nucleotide sequence ID" value="NZ_QYUL01000002.1"/>
</dbReference>
<evidence type="ECO:0000256" key="1">
    <source>
        <dbReference type="SAM" id="MobiDB-lite"/>
    </source>
</evidence>
<dbReference type="EMBL" id="QYUL01000002">
    <property type="protein sequence ID" value="RJF81734.1"/>
    <property type="molecule type" value="Genomic_DNA"/>
</dbReference>
<feature type="region of interest" description="Disordered" evidence="1">
    <location>
        <begin position="28"/>
        <end position="56"/>
    </location>
</feature>
<organism evidence="2 3">
    <name type="scientific">Azospirillum cavernae</name>
    <dbReference type="NCBI Taxonomy" id="2320860"/>
    <lineage>
        <taxon>Bacteria</taxon>
        <taxon>Pseudomonadati</taxon>
        <taxon>Pseudomonadota</taxon>
        <taxon>Alphaproteobacteria</taxon>
        <taxon>Rhodospirillales</taxon>
        <taxon>Azospirillaceae</taxon>
        <taxon>Azospirillum</taxon>
    </lineage>
</organism>
<keyword evidence="3" id="KW-1185">Reference proteome</keyword>
<evidence type="ECO:0000313" key="2">
    <source>
        <dbReference type="EMBL" id="RJF81734.1"/>
    </source>
</evidence>
<reference evidence="2 3" key="1">
    <citation type="submission" date="2018-09" db="EMBL/GenBank/DDBJ databases">
        <authorList>
            <person name="Zhu H."/>
        </authorList>
    </citation>
    <scope>NUCLEOTIDE SEQUENCE [LARGE SCALE GENOMIC DNA]</scope>
    <source>
        <strain evidence="2 3">K2W22B-5</strain>
    </source>
</reference>
<proteinExistence type="predicted"/>
<feature type="region of interest" description="Disordered" evidence="1">
    <location>
        <begin position="69"/>
        <end position="96"/>
    </location>
</feature>
<accession>A0A418VXA7</accession>
<gene>
    <name evidence="2" type="ORF">D3877_16585</name>
</gene>
<dbReference type="Proteomes" id="UP000283458">
    <property type="component" value="Unassembled WGS sequence"/>
</dbReference>
<sequence length="330" mass="33122">MYYAELTGPSGAPTVLTANANTTKKAADAKGADAKSAESKGAAPATTDAKAASGSPAYTISESMESLLDSMSGQGAKNAAAGTPSSGVGASGGGLDRAKQAQGLMQSALDHGKSLSDVFGKAIDTMAQGLGDVLGSLGVPQNRIDDATAGFGDAMKGKLADMDFSKMAVDMTAARSQWSIESHGIELTIQDGDRKVQISFAKSTLDFRKDEQRMQGTLERGGNGSVGVQSTTTTATGKSTGMIVRAEGFSQDEIKDILGKLNGMAAKAGGDGLKGLAVLKPTTGKDGVTHMSLDMSVPIEGLTDGKSAATAATAAASTNTAKTAGVNVTA</sequence>
<protein>
    <submittedName>
        <fullName evidence="2">Uncharacterized protein</fullName>
    </submittedName>
</protein>
<name>A0A418VXA7_9PROT</name>
<dbReference type="AlphaFoldDB" id="A0A418VXA7"/>
<evidence type="ECO:0000313" key="3">
    <source>
        <dbReference type="Proteomes" id="UP000283458"/>
    </source>
</evidence>
<feature type="compositionally biased region" description="Low complexity" evidence="1">
    <location>
        <begin position="39"/>
        <end position="52"/>
    </location>
</feature>
<comment type="caution">
    <text evidence="2">The sequence shown here is derived from an EMBL/GenBank/DDBJ whole genome shotgun (WGS) entry which is preliminary data.</text>
</comment>
<dbReference type="OrthoDB" id="7300632at2"/>
<feature type="compositionally biased region" description="Basic and acidic residues" evidence="1">
    <location>
        <begin position="28"/>
        <end position="38"/>
    </location>
</feature>